<protein>
    <submittedName>
        <fullName evidence="2">AIPR protein</fullName>
    </submittedName>
</protein>
<dbReference type="AlphaFoldDB" id="A0A6N3FGJ1"/>
<dbReference type="InterPro" id="IPR018891">
    <property type="entry name" value="AIPR_C"/>
</dbReference>
<proteinExistence type="predicted"/>
<gene>
    <name evidence="2" type="ORF">VRLFYP33_02302</name>
</gene>
<evidence type="ECO:0000313" key="2">
    <source>
        <dbReference type="EMBL" id="VYU50929.1"/>
    </source>
</evidence>
<dbReference type="EMBL" id="CACRUX010000099">
    <property type="protein sequence ID" value="VYU50929.1"/>
    <property type="molecule type" value="Genomic_DNA"/>
</dbReference>
<name>A0A6N3FGJ1_9FIRM</name>
<reference evidence="2" key="1">
    <citation type="submission" date="2019-11" db="EMBL/GenBank/DDBJ databases">
        <authorList>
            <person name="Feng L."/>
        </authorList>
    </citation>
    <scope>NUCLEOTIDE SEQUENCE</scope>
    <source>
        <strain evidence="2">VrattiLFYP33</strain>
    </source>
</reference>
<sequence>MLHGNIDGGHTYKIICEHKQDKLEQIVQFEVMTGVEDIIEALDRARNTSVQVDEKSLAELANKFDPIKDCIKSLPFLNRIAFKQNQIEVDDNKKLKMIDAREIVAILSIFNIHLFDEQTHPIKAYSSKAVLLKQYLEDDTPESYRRFSDIAVDIFELYETIETEFPNAYNNAGGRYGRKKYSGYKGEGEVVAKSKFWQKPLNYKVPDGIMYPLLAAFRALVIYNAKTDRYEWYNGKRPKDLWDDVKESLSQSIMNFSNSIGDNPNTIGKDNNIWNLIYLIVKMEKK</sequence>
<evidence type="ECO:0000259" key="1">
    <source>
        <dbReference type="Pfam" id="PF10592"/>
    </source>
</evidence>
<accession>A0A6N3FGJ1</accession>
<feature type="domain" description="Abortive phage infection protein C-terminal" evidence="1">
    <location>
        <begin position="6"/>
        <end position="248"/>
    </location>
</feature>
<organism evidence="2">
    <name type="scientific">Veillonella ratti</name>
    <dbReference type="NCBI Taxonomy" id="103892"/>
    <lineage>
        <taxon>Bacteria</taxon>
        <taxon>Bacillati</taxon>
        <taxon>Bacillota</taxon>
        <taxon>Negativicutes</taxon>
        <taxon>Veillonellales</taxon>
        <taxon>Veillonellaceae</taxon>
        <taxon>Veillonella</taxon>
    </lineage>
</organism>
<dbReference type="Pfam" id="PF10592">
    <property type="entry name" value="AIPR"/>
    <property type="match status" value="1"/>
</dbReference>